<sequence>MTRENINKMGQDTINKFTEIGNDLFNTVLDTTLPIINNIGGTELVNPIRQNENPIIYSNNTHIYYAFFLPGVSKEHLKLILSKGTLTVSGTTSFINERLNVGIDELNYKKTIKVPSHIKKSNLKTSYENGVLTVICNNNIADIDEEEIPIN</sequence>
<proteinExistence type="predicted"/>
<dbReference type="CDD" id="cd06464">
    <property type="entry name" value="ACD_sHsps-like"/>
    <property type="match status" value="1"/>
</dbReference>
<dbReference type="InterPro" id="IPR002068">
    <property type="entry name" value="A-crystallin/Hsp20_dom"/>
</dbReference>
<dbReference type="SUPFAM" id="SSF49764">
    <property type="entry name" value="HSP20-like chaperones"/>
    <property type="match status" value="1"/>
</dbReference>
<evidence type="ECO:0000259" key="1">
    <source>
        <dbReference type="PROSITE" id="PS01031"/>
    </source>
</evidence>
<organism evidence="2">
    <name type="scientific">viral metagenome</name>
    <dbReference type="NCBI Taxonomy" id="1070528"/>
    <lineage>
        <taxon>unclassified sequences</taxon>
        <taxon>metagenomes</taxon>
        <taxon>organismal metagenomes</taxon>
    </lineage>
</organism>
<dbReference type="EMBL" id="MN740275">
    <property type="protein sequence ID" value="QHT97347.1"/>
    <property type="molecule type" value="Genomic_DNA"/>
</dbReference>
<feature type="domain" description="SHSP" evidence="1">
    <location>
        <begin position="39"/>
        <end position="151"/>
    </location>
</feature>
<dbReference type="Pfam" id="PF00011">
    <property type="entry name" value="HSP20"/>
    <property type="match status" value="1"/>
</dbReference>
<reference evidence="2" key="1">
    <citation type="journal article" date="2020" name="Nature">
        <title>Giant virus diversity and host interactions through global metagenomics.</title>
        <authorList>
            <person name="Schulz F."/>
            <person name="Roux S."/>
            <person name="Paez-Espino D."/>
            <person name="Jungbluth S."/>
            <person name="Walsh D.A."/>
            <person name="Denef V.J."/>
            <person name="McMahon K.D."/>
            <person name="Konstantinidis K.T."/>
            <person name="Eloe-Fadrosh E.A."/>
            <person name="Kyrpides N.C."/>
            <person name="Woyke T."/>
        </authorList>
    </citation>
    <scope>NUCLEOTIDE SEQUENCE</scope>
    <source>
        <strain evidence="2">GVMAG-M-3300025138-11</strain>
    </source>
</reference>
<dbReference type="Gene3D" id="2.60.40.790">
    <property type="match status" value="1"/>
</dbReference>
<accession>A0A6C0J070</accession>
<name>A0A6C0J070_9ZZZZ</name>
<evidence type="ECO:0000313" key="2">
    <source>
        <dbReference type="EMBL" id="QHT97347.1"/>
    </source>
</evidence>
<protein>
    <recommendedName>
        <fullName evidence="1">SHSP domain-containing protein</fullName>
    </recommendedName>
</protein>
<dbReference type="InterPro" id="IPR008978">
    <property type="entry name" value="HSP20-like_chaperone"/>
</dbReference>
<dbReference type="AlphaFoldDB" id="A0A6C0J070"/>
<dbReference type="PROSITE" id="PS01031">
    <property type="entry name" value="SHSP"/>
    <property type="match status" value="1"/>
</dbReference>